<evidence type="ECO:0000313" key="3">
    <source>
        <dbReference type="EMBL" id="KXZ60857.1"/>
    </source>
</evidence>
<protein>
    <submittedName>
        <fullName evidence="3">Purine catabolism regulatory protein-like family protein</fullName>
    </submittedName>
</protein>
<proteinExistence type="predicted"/>
<dbReference type="Proteomes" id="UP000075357">
    <property type="component" value="Unassembled WGS sequence"/>
</dbReference>
<dbReference type="Pfam" id="PF07905">
    <property type="entry name" value="PucR"/>
    <property type="match status" value="1"/>
</dbReference>
<dbReference type="Gene3D" id="1.10.10.2840">
    <property type="entry name" value="PucR C-terminal helix-turn-helix domain"/>
    <property type="match status" value="1"/>
</dbReference>
<name>A0A150HFF5_9MICO</name>
<dbReference type="InterPro" id="IPR025736">
    <property type="entry name" value="PucR_C-HTH_dom"/>
</dbReference>
<sequence>MTETQPTLRALLARRDLELRLASSADDLDDGALDAPLRWVHSSDLIDPTPFLADDLLLLTTGTQFVGPAGDGESGEDAAAAYVSRLRARGVRGLGFGTEVVRDGIPPTLVLACAAQRMPLFEVPYRTPFIALARANAEAIAAQAYARRTWALSAQRAISLAALRPDGLAATVAELAAQLGAWVGLFDAAGTLTQSAPADALDDRAVAAVTTEAGAVLRRGARAASTLEIDDRRVTMQTLGRGGHLRGLIAIVGADLDLEGRSVVTSVIAMAGLALEQNVGLGRARAALRAGLLQTLLDDDPHLARRVSRELWGPLPASPVVVGVAAVAANRTDAAVDWLELQAAERGGLFYARSGDGIVVVVSAADEGAPTALAGLLDAAVGLSEPTDYSGFSRAHAQALTALRTAVSGTVTRFADAAGVLSSLDSPAARALADARLRPLRAHDQAQGTALVETVRTWLTHDARIDEAARALGIHRHTVRARVAQAQQLLGVDLSSFPARAELWAALVAAG</sequence>
<dbReference type="PATRIC" id="fig|36807.3.peg.1137"/>
<dbReference type="InterPro" id="IPR042070">
    <property type="entry name" value="PucR_C-HTH_sf"/>
</dbReference>
<dbReference type="InterPro" id="IPR051448">
    <property type="entry name" value="CdaR-like_regulators"/>
</dbReference>
<organism evidence="3 4">
    <name type="scientific">Microbacterium laevaniformans</name>
    <dbReference type="NCBI Taxonomy" id="36807"/>
    <lineage>
        <taxon>Bacteria</taxon>
        <taxon>Bacillati</taxon>
        <taxon>Actinomycetota</taxon>
        <taxon>Actinomycetes</taxon>
        <taxon>Micrococcales</taxon>
        <taxon>Microbacteriaceae</taxon>
        <taxon>Microbacterium</taxon>
    </lineage>
</organism>
<dbReference type="AlphaFoldDB" id="A0A150HFF5"/>
<evidence type="ECO:0000259" key="1">
    <source>
        <dbReference type="Pfam" id="PF07905"/>
    </source>
</evidence>
<gene>
    <name evidence="3" type="ORF">Mlaev_01111</name>
</gene>
<dbReference type="RefSeq" id="WP_061682592.1">
    <property type="nucleotide sequence ID" value="NZ_LRAD01000026.1"/>
</dbReference>
<accession>A0A150HFF5</accession>
<dbReference type="Pfam" id="PF13556">
    <property type="entry name" value="HTH_30"/>
    <property type="match status" value="1"/>
</dbReference>
<comment type="caution">
    <text evidence="3">The sequence shown here is derived from an EMBL/GenBank/DDBJ whole genome shotgun (WGS) entry which is preliminary data.</text>
</comment>
<dbReference type="PANTHER" id="PTHR33744">
    <property type="entry name" value="CARBOHYDRATE DIACID REGULATOR"/>
    <property type="match status" value="1"/>
</dbReference>
<evidence type="ECO:0000313" key="4">
    <source>
        <dbReference type="Proteomes" id="UP000075357"/>
    </source>
</evidence>
<dbReference type="EMBL" id="LRAD01000026">
    <property type="protein sequence ID" value="KXZ60857.1"/>
    <property type="molecule type" value="Genomic_DNA"/>
</dbReference>
<dbReference type="PANTHER" id="PTHR33744:SF1">
    <property type="entry name" value="DNA-BINDING TRANSCRIPTIONAL ACTIVATOR ADER"/>
    <property type="match status" value="1"/>
</dbReference>
<feature type="domain" description="Purine catabolism PurC-like" evidence="1">
    <location>
        <begin position="31"/>
        <end position="139"/>
    </location>
</feature>
<dbReference type="STRING" id="36807.Mlaev_01111"/>
<reference evidence="3 4" key="1">
    <citation type="submission" date="2016-01" db="EMBL/GenBank/DDBJ databases">
        <title>Draft genome sequences of Microbacterium laevaniformans LCDC 91-0039 and the type strain of Microbacterium hominis LCDC 84-209.</title>
        <authorList>
            <person name="Bernier A.-M."/>
            <person name="Bernard K."/>
        </authorList>
    </citation>
    <scope>NUCLEOTIDE SEQUENCE [LARGE SCALE GENOMIC DNA]</scope>
    <source>
        <strain evidence="3 4">LCDC 91-0039</strain>
    </source>
</reference>
<dbReference type="InterPro" id="IPR012914">
    <property type="entry name" value="PucR_dom"/>
</dbReference>
<feature type="domain" description="PucR C-terminal helix-turn-helix" evidence="2">
    <location>
        <begin position="451"/>
        <end position="508"/>
    </location>
</feature>
<keyword evidence="4" id="KW-1185">Reference proteome</keyword>
<evidence type="ECO:0000259" key="2">
    <source>
        <dbReference type="Pfam" id="PF13556"/>
    </source>
</evidence>